<evidence type="ECO:0000313" key="1">
    <source>
        <dbReference type="EMBL" id="ADI62862.1"/>
    </source>
</evidence>
<evidence type="ECO:0000313" key="2">
    <source>
        <dbReference type="Proteomes" id="UP000001511"/>
    </source>
</evidence>
<dbReference type="KEGG" id="naz:Aazo_0263"/>
<keyword evidence="2" id="KW-1185">Reference proteome</keyword>
<gene>
    <name evidence="1" type="ordered locus">Aazo_0263</name>
</gene>
<dbReference type="AlphaFoldDB" id="D7DYN9"/>
<sequence>MIMREFTLMPIQNYLDEYEKFLNYFFKLYQASFNYQLLLNDIYIN</sequence>
<protein>
    <submittedName>
        <fullName evidence="1">Uncharacterized protein</fullName>
    </submittedName>
</protein>
<organism evidence="1 2">
    <name type="scientific">Nostoc azollae (strain 0708)</name>
    <name type="common">Anabaena azollae (strain 0708)</name>
    <dbReference type="NCBI Taxonomy" id="551115"/>
    <lineage>
        <taxon>Bacteria</taxon>
        <taxon>Bacillati</taxon>
        <taxon>Cyanobacteriota</taxon>
        <taxon>Cyanophyceae</taxon>
        <taxon>Nostocales</taxon>
        <taxon>Nostocaceae</taxon>
        <taxon>Trichormus</taxon>
    </lineage>
</organism>
<reference evidence="1 2" key="1">
    <citation type="journal article" date="2010" name="PLoS ONE">
        <title>Genome erosion in a nitrogen-fixing vertically transmitted endosymbiotic multicellular cyanobacterium.</title>
        <authorList>
            <person name="Ran L."/>
            <person name="Larsson J."/>
            <person name="Vigil-Stenman T."/>
            <person name="Nylander J.A."/>
            <person name="Ininbergs K."/>
            <person name="Zheng W.W."/>
            <person name="Lapidus A."/>
            <person name="Lowry S."/>
            <person name="Haselkorn R."/>
            <person name="Bergman B."/>
        </authorList>
    </citation>
    <scope>NUCLEOTIDE SEQUENCE [LARGE SCALE GENOMIC DNA]</scope>
    <source>
        <strain evidence="1 2">0708</strain>
    </source>
</reference>
<dbReference type="Proteomes" id="UP000001511">
    <property type="component" value="Chromosome"/>
</dbReference>
<dbReference type="HOGENOM" id="CLU_3202688_0_0_3"/>
<accession>D7DYN9</accession>
<name>D7DYN9_NOSA0</name>
<dbReference type="EMBL" id="CP002059">
    <property type="protein sequence ID" value="ADI62862.1"/>
    <property type="molecule type" value="Genomic_DNA"/>
</dbReference>
<proteinExistence type="predicted"/>